<evidence type="ECO:0000256" key="2">
    <source>
        <dbReference type="SAM" id="SignalP"/>
    </source>
</evidence>
<keyword evidence="2" id="KW-0732">Signal</keyword>
<feature type="compositionally biased region" description="Basic and acidic residues" evidence="1">
    <location>
        <begin position="269"/>
        <end position="287"/>
    </location>
</feature>
<proteinExistence type="predicted"/>
<feature type="compositionally biased region" description="Basic and acidic residues" evidence="1">
    <location>
        <begin position="369"/>
        <end position="398"/>
    </location>
</feature>
<feature type="region of interest" description="Disordered" evidence="1">
    <location>
        <begin position="186"/>
        <end position="301"/>
    </location>
</feature>
<protein>
    <submittedName>
        <fullName evidence="4">Uncharacterized protein LOC111358622</fullName>
    </submittedName>
</protein>
<feature type="compositionally biased region" description="Acidic residues" evidence="1">
    <location>
        <begin position="23"/>
        <end position="35"/>
    </location>
</feature>
<dbReference type="InterPro" id="IPR031959">
    <property type="entry name" value="DUF4779"/>
</dbReference>
<feature type="signal peptide" evidence="2">
    <location>
        <begin position="1"/>
        <end position="19"/>
    </location>
</feature>
<sequence length="406" mass="45480">MRPVVILVLLAIAAAEVAEEPWVEEEDVDDSYDDYEPSRSRRDVHDAGPFEEHVRVKRCCEPRTRRAAEYVRVPRQLHQYEVHEFTDDGEMESPPYEEMLAASANHYHKVYAPSPRYLRPDVNSANIAEAANVAPVEAVQSQPVQFIASPPGPVPLASNPIPVDNPIPVPVSSEPLIQAPKQLASGDLYGASTGHHHSKHAHGHSQGGGHAKHGGHFAEHGGKTSKGYHQDHHLDKGGKGFKTDEHHKKQYEEAAGKKKKHHDHAGHKGSHEEEAFGHRGAKFDEKKGHKKGHKTKGYHNKYHKDEFHKEHKFYDDFHKSGEHHRFGKFNAKHASNESGKKKAHHVNAGHDFVEKGKKGYSNKGHVDADHKGYNGKHGHEEHHEKHADHGRKGGKEGGSHWSYKKN</sequence>
<feature type="compositionally biased region" description="Basic residues" evidence="1">
    <location>
        <begin position="288"/>
        <end position="301"/>
    </location>
</feature>
<name>A0A9J7EF51_SPOLT</name>
<dbReference type="KEGG" id="sliu:111358622"/>
<feature type="compositionally biased region" description="Basic and acidic residues" evidence="1">
    <location>
        <begin position="216"/>
        <end position="256"/>
    </location>
</feature>
<feature type="compositionally biased region" description="Basic residues" evidence="1">
    <location>
        <begin position="257"/>
        <end position="268"/>
    </location>
</feature>
<dbReference type="Pfam" id="PF16009">
    <property type="entry name" value="DUF4779"/>
    <property type="match status" value="1"/>
</dbReference>
<accession>A0A9J7EF51</accession>
<evidence type="ECO:0000313" key="3">
    <source>
        <dbReference type="Proteomes" id="UP000301870"/>
    </source>
</evidence>
<dbReference type="RefSeq" id="XP_022829606.1">
    <property type="nucleotide sequence ID" value="XM_022973838.1"/>
</dbReference>
<reference evidence="4" key="1">
    <citation type="submission" date="2025-08" db="UniProtKB">
        <authorList>
            <consortium name="RefSeq"/>
        </authorList>
    </citation>
    <scope>IDENTIFICATION</scope>
    <source>
        <strain evidence="4">Ishihara</strain>
        <tissue evidence="4">Whole body</tissue>
    </source>
</reference>
<dbReference type="AlphaFoldDB" id="A0A9J7EF51"/>
<evidence type="ECO:0000313" key="4">
    <source>
        <dbReference type="RefSeq" id="XP_022829606.1"/>
    </source>
</evidence>
<feature type="region of interest" description="Disordered" evidence="1">
    <location>
        <begin position="23"/>
        <end position="44"/>
    </location>
</feature>
<dbReference type="GeneID" id="111358622"/>
<dbReference type="OrthoDB" id="8119284at2759"/>
<gene>
    <name evidence="4" type="primary">LOC111358622</name>
</gene>
<feature type="chain" id="PRO_5039947465" evidence="2">
    <location>
        <begin position="20"/>
        <end position="406"/>
    </location>
</feature>
<feature type="compositionally biased region" description="Basic residues" evidence="1">
    <location>
        <begin position="194"/>
        <end position="203"/>
    </location>
</feature>
<keyword evidence="3" id="KW-1185">Reference proteome</keyword>
<dbReference type="Proteomes" id="UP000301870">
    <property type="component" value="Chromosome 27"/>
</dbReference>
<evidence type="ECO:0000256" key="1">
    <source>
        <dbReference type="SAM" id="MobiDB-lite"/>
    </source>
</evidence>
<feature type="region of interest" description="Disordered" evidence="1">
    <location>
        <begin position="369"/>
        <end position="406"/>
    </location>
</feature>
<organism evidence="3 4">
    <name type="scientific">Spodoptera litura</name>
    <name type="common">Asian cotton leafworm</name>
    <dbReference type="NCBI Taxonomy" id="69820"/>
    <lineage>
        <taxon>Eukaryota</taxon>
        <taxon>Metazoa</taxon>
        <taxon>Ecdysozoa</taxon>
        <taxon>Arthropoda</taxon>
        <taxon>Hexapoda</taxon>
        <taxon>Insecta</taxon>
        <taxon>Pterygota</taxon>
        <taxon>Neoptera</taxon>
        <taxon>Endopterygota</taxon>
        <taxon>Lepidoptera</taxon>
        <taxon>Glossata</taxon>
        <taxon>Ditrysia</taxon>
        <taxon>Noctuoidea</taxon>
        <taxon>Noctuidae</taxon>
        <taxon>Amphipyrinae</taxon>
        <taxon>Spodoptera</taxon>
    </lineage>
</organism>